<evidence type="ECO:0000256" key="10">
    <source>
        <dbReference type="RuleBase" id="RU363130"/>
    </source>
</evidence>
<keyword evidence="7 10" id="KW-0496">Mitochondrion</keyword>
<keyword evidence="8 10" id="KW-0472">Membrane</keyword>
<keyword evidence="9 10" id="KW-0456">Lyase</keyword>
<dbReference type="PANTHER" id="PTHR12743:SF0">
    <property type="entry name" value="HOLOCYTOCHROME C-TYPE SYNTHASE"/>
    <property type="match status" value="1"/>
</dbReference>
<reference evidence="12" key="1">
    <citation type="journal article" date="2018" name="Nat. Microbiol.">
        <title>Leveraging single-cell genomics to expand the fungal tree of life.</title>
        <authorList>
            <person name="Ahrendt S.R."/>
            <person name="Quandt C.A."/>
            <person name="Ciobanu D."/>
            <person name="Clum A."/>
            <person name="Salamov A."/>
            <person name="Andreopoulos B."/>
            <person name="Cheng J.F."/>
            <person name="Woyke T."/>
            <person name="Pelin A."/>
            <person name="Henrissat B."/>
            <person name="Reynolds N.K."/>
            <person name="Benny G.L."/>
            <person name="Smith M.E."/>
            <person name="James T.Y."/>
            <person name="Grigoriev I.V."/>
        </authorList>
    </citation>
    <scope>NUCLEOTIDE SEQUENCE [LARGE SCALE GENOMIC DNA]</scope>
    <source>
        <strain evidence="12">RSA 1356</strain>
    </source>
</reference>
<evidence type="ECO:0000256" key="4">
    <source>
        <dbReference type="ARBA" id="ARBA00022723"/>
    </source>
</evidence>
<evidence type="ECO:0000256" key="9">
    <source>
        <dbReference type="ARBA" id="ARBA00023239"/>
    </source>
</evidence>
<proteinExistence type="inferred from homology"/>
<organism evidence="11 12">
    <name type="scientific">Thamnocephalis sphaerospora</name>
    <dbReference type="NCBI Taxonomy" id="78915"/>
    <lineage>
        <taxon>Eukaryota</taxon>
        <taxon>Fungi</taxon>
        <taxon>Fungi incertae sedis</taxon>
        <taxon>Zoopagomycota</taxon>
        <taxon>Zoopagomycotina</taxon>
        <taxon>Zoopagomycetes</taxon>
        <taxon>Zoopagales</taxon>
        <taxon>Sigmoideomycetaceae</taxon>
        <taxon>Thamnocephalis</taxon>
    </lineage>
</organism>
<comment type="subcellular location">
    <subcellularLocation>
        <location evidence="1 10">Mitochondrion inner membrane</location>
    </subcellularLocation>
</comment>
<sequence length="187" mass="21541">MMPAPNQQPAPGQRKLLDTRRELSTIPMAAETGGAGDNVWVYPSEQMFFNALRRKNWNAREEDMQTIVPIHNAVNERAWREILKWEQMHKTECGQPKLVRFQGRPKDISPKARILGWLGYTLPFDRHDWVVDRCGKQVTYVIDFYAGQPDPSRPNAVASFYLDVRPAVSVGGLIDRARRLFQEMTTD</sequence>
<evidence type="ECO:0000256" key="6">
    <source>
        <dbReference type="ARBA" id="ARBA00023004"/>
    </source>
</evidence>
<comment type="similarity">
    <text evidence="2 10">Belongs to the cytochrome c-type heme lyase family.</text>
</comment>
<keyword evidence="5 10" id="KW-0999">Mitochondrion inner membrane</keyword>
<dbReference type="GO" id="GO:0004408">
    <property type="term" value="F:holocytochrome-c synthase activity"/>
    <property type="evidence" value="ECO:0007669"/>
    <property type="project" value="UniProtKB-EC"/>
</dbReference>
<name>A0A4P9XJ41_9FUNG</name>
<accession>A0A4P9XJ41</accession>
<dbReference type="STRING" id="78915.A0A4P9XJ41"/>
<dbReference type="EC" id="4.4.1.17" evidence="10"/>
<comment type="function">
    <text evidence="10">Lyase that catalyzes the covalent linking of the heme group to the cytochrome C apoprotein to produce the mature functional cytochrome.</text>
</comment>
<evidence type="ECO:0000256" key="2">
    <source>
        <dbReference type="ARBA" id="ARBA00007255"/>
    </source>
</evidence>
<evidence type="ECO:0000256" key="1">
    <source>
        <dbReference type="ARBA" id="ARBA00004273"/>
    </source>
</evidence>
<dbReference type="PROSITE" id="PS00821">
    <property type="entry name" value="CYTO_HEME_LYASE_1"/>
    <property type="match status" value="1"/>
</dbReference>
<keyword evidence="4 10" id="KW-0479">Metal-binding</keyword>
<evidence type="ECO:0000256" key="5">
    <source>
        <dbReference type="ARBA" id="ARBA00022792"/>
    </source>
</evidence>
<dbReference type="InterPro" id="IPR000511">
    <property type="entry name" value="Holocyt_c/c1_synthase"/>
</dbReference>
<dbReference type="AlphaFoldDB" id="A0A4P9XJ41"/>
<dbReference type="GO" id="GO:0046872">
    <property type="term" value="F:metal ion binding"/>
    <property type="evidence" value="ECO:0007669"/>
    <property type="project" value="UniProtKB-KW"/>
</dbReference>
<keyword evidence="3 10" id="KW-0349">Heme</keyword>
<evidence type="ECO:0000256" key="7">
    <source>
        <dbReference type="ARBA" id="ARBA00023128"/>
    </source>
</evidence>
<evidence type="ECO:0000313" key="12">
    <source>
        <dbReference type="Proteomes" id="UP000271241"/>
    </source>
</evidence>
<evidence type="ECO:0000256" key="3">
    <source>
        <dbReference type="ARBA" id="ARBA00022617"/>
    </source>
</evidence>
<dbReference type="EMBL" id="KZ993039">
    <property type="protein sequence ID" value="RKP05755.1"/>
    <property type="molecule type" value="Genomic_DNA"/>
</dbReference>
<keyword evidence="6 10" id="KW-0408">Iron</keyword>
<protein>
    <recommendedName>
        <fullName evidence="10">Holocytochrome c-type synthase</fullName>
        <ecNumber evidence="10">4.4.1.17</ecNumber>
    </recommendedName>
</protein>
<dbReference type="PROSITE" id="PS00822">
    <property type="entry name" value="CYTO_HEME_LYASE_2"/>
    <property type="match status" value="1"/>
</dbReference>
<dbReference type="Pfam" id="PF01265">
    <property type="entry name" value="Cyto_heme_lyase"/>
    <property type="match status" value="1"/>
</dbReference>
<keyword evidence="12" id="KW-1185">Reference proteome</keyword>
<dbReference type="Proteomes" id="UP000271241">
    <property type="component" value="Unassembled WGS sequence"/>
</dbReference>
<comment type="catalytic activity">
    <reaction evidence="10">
        <text>holo-[cytochrome c] = apo-[cytochrome c] + heme b</text>
        <dbReference type="Rhea" id="RHEA:22648"/>
        <dbReference type="Rhea" id="RHEA-COMP:10725"/>
        <dbReference type="Rhea" id="RHEA-COMP:10726"/>
        <dbReference type="ChEBI" id="CHEBI:29950"/>
        <dbReference type="ChEBI" id="CHEBI:60344"/>
        <dbReference type="ChEBI" id="CHEBI:83739"/>
        <dbReference type="EC" id="4.4.1.17"/>
    </reaction>
</comment>
<evidence type="ECO:0000256" key="8">
    <source>
        <dbReference type="ARBA" id="ARBA00023136"/>
    </source>
</evidence>
<evidence type="ECO:0000313" key="11">
    <source>
        <dbReference type="EMBL" id="RKP05755.1"/>
    </source>
</evidence>
<dbReference type="PANTHER" id="PTHR12743">
    <property type="entry name" value="CYTOCHROME C1 HEME LYASE"/>
    <property type="match status" value="1"/>
</dbReference>
<dbReference type="OrthoDB" id="4243at2759"/>
<dbReference type="GO" id="GO:0005743">
    <property type="term" value="C:mitochondrial inner membrane"/>
    <property type="evidence" value="ECO:0007669"/>
    <property type="project" value="UniProtKB-SubCell"/>
</dbReference>
<gene>
    <name evidence="11" type="ORF">THASP1DRAFT_35280</name>
</gene>